<dbReference type="AlphaFoldDB" id="A0A0Q3FJ15"/>
<reference evidence="3" key="3">
    <citation type="submission" date="2018-08" db="UniProtKB">
        <authorList>
            <consortium name="EnsemblPlants"/>
        </authorList>
    </citation>
    <scope>IDENTIFICATION</scope>
    <source>
        <strain evidence="3">cv. Bd21</strain>
    </source>
</reference>
<dbReference type="OrthoDB" id="1426501at2759"/>
<dbReference type="EnsemblPlants" id="KQJ98060">
    <property type="protein sequence ID" value="KQJ98060"/>
    <property type="gene ID" value="BRADI_3g34721v3"/>
</dbReference>
<evidence type="ECO:0000256" key="1">
    <source>
        <dbReference type="SAM" id="MobiDB-lite"/>
    </source>
</evidence>
<feature type="region of interest" description="Disordered" evidence="1">
    <location>
        <begin position="17"/>
        <end position="36"/>
    </location>
</feature>
<sequence>MVVLAYMPVSCLGPRMSFPKTRPANTRPSATRSSSPIASIQYLKELQQELTSKLSEASEGLLDALVDSTFTFSNQPLRPRTHGGKPCLTWNYT</sequence>
<dbReference type="EMBL" id="CM000882">
    <property type="protein sequence ID" value="KQJ98060.1"/>
    <property type="molecule type" value="Genomic_DNA"/>
</dbReference>
<proteinExistence type="predicted"/>
<keyword evidence="4" id="KW-1185">Reference proteome</keyword>
<evidence type="ECO:0000313" key="4">
    <source>
        <dbReference type="Proteomes" id="UP000008810"/>
    </source>
</evidence>
<evidence type="ECO:0000313" key="2">
    <source>
        <dbReference type="EMBL" id="KQJ98060.1"/>
    </source>
</evidence>
<reference evidence="2" key="2">
    <citation type="submission" date="2017-06" db="EMBL/GenBank/DDBJ databases">
        <title>WGS assembly of Brachypodium distachyon.</title>
        <authorList>
            <consortium name="The International Brachypodium Initiative"/>
            <person name="Lucas S."/>
            <person name="Harmon-Smith M."/>
            <person name="Lail K."/>
            <person name="Tice H."/>
            <person name="Grimwood J."/>
            <person name="Bruce D."/>
            <person name="Barry K."/>
            <person name="Shu S."/>
            <person name="Lindquist E."/>
            <person name="Wang M."/>
            <person name="Pitluck S."/>
            <person name="Vogel J.P."/>
            <person name="Garvin D.F."/>
            <person name="Mockler T.C."/>
            <person name="Schmutz J."/>
            <person name="Rokhsar D."/>
            <person name="Bevan M.W."/>
        </authorList>
    </citation>
    <scope>NUCLEOTIDE SEQUENCE</scope>
    <source>
        <strain evidence="2">Bd21</strain>
    </source>
</reference>
<organism evidence="2">
    <name type="scientific">Brachypodium distachyon</name>
    <name type="common">Purple false brome</name>
    <name type="synonym">Trachynia distachya</name>
    <dbReference type="NCBI Taxonomy" id="15368"/>
    <lineage>
        <taxon>Eukaryota</taxon>
        <taxon>Viridiplantae</taxon>
        <taxon>Streptophyta</taxon>
        <taxon>Embryophyta</taxon>
        <taxon>Tracheophyta</taxon>
        <taxon>Spermatophyta</taxon>
        <taxon>Magnoliopsida</taxon>
        <taxon>Liliopsida</taxon>
        <taxon>Poales</taxon>
        <taxon>Poaceae</taxon>
        <taxon>BOP clade</taxon>
        <taxon>Pooideae</taxon>
        <taxon>Stipodae</taxon>
        <taxon>Brachypodieae</taxon>
        <taxon>Brachypodium</taxon>
    </lineage>
</organism>
<accession>A0A0Q3FJ15</accession>
<feature type="compositionally biased region" description="Polar residues" evidence="1">
    <location>
        <begin position="23"/>
        <end position="36"/>
    </location>
</feature>
<reference evidence="2 3" key="1">
    <citation type="journal article" date="2010" name="Nature">
        <title>Genome sequencing and analysis of the model grass Brachypodium distachyon.</title>
        <authorList>
            <consortium name="International Brachypodium Initiative"/>
        </authorList>
    </citation>
    <scope>NUCLEOTIDE SEQUENCE [LARGE SCALE GENOMIC DNA]</scope>
    <source>
        <strain evidence="2 3">Bd21</strain>
    </source>
</reference>
<name>A0A0Q3FJ15_BRADI</name>
<gene>
    <name evidence="2" type="ORF">BRADI_3g34721v3</name>
</gene>
<dbReference type="InParanoid" id="A0A0Q3FJ15"/>
<evidence type="ECO:0000313" key="3">
    <source>
        <dbReference type="EnsemblPlants" id="KQJ98060"/>
    </source>
</evidence>
<protein>
    <submittedName>
        <fullName evidence="2 3">Uncharacterized protein</fullName>
    </submittedName>
</protein>
<dbReference type="Gramene" id="KQJ98060">
    <property type="protein sequence ID" value="KQJ98060"/>
    <property type="gene ID" value="BRADI_3g34721v3"/>
</dbReference>
<dbReference type="Proteomes" id="UP000008810">
    <property type="component" value="Chromosome 3"/>
</dbReference>